<feature type="transmembrane region" description="Helical" evidence="1">
    <location>
        <begin position="207"/>
        <end position="229"/>
    </location>
</feature>
<dbReference type="AlphaFoldDB" id="A0A1H5SY13"/>
<feature type="transmembrane region" description="Helical" evidence="1">
    <location>
        <begin position="117"/>
        <end position="150"/>
    </location>
</feature>
<evidence type="ECO:0000313" key="3">
    <source>
        <dbReference type="Proteomes" id="UP000236726"/>
    </source>
</evidence>
<dbReference type="Proteomes" id="UP000236726">
    <property type="component" value="Unassembled WGS sequence"/>
</dbReference>
<name>A0A1H5SY13_9FIRM</name>
<keyword evidence="1" id="KW-0472">Membrane</keyword>
<accession>A0A1H5SY13</accession>
<evidence type="ECO:0008006" key="4">
    <source>
        <dbReference type="Google" id="ProtNLM"/>
    </source>
</evidence>
<keyword evidence="1" id="KW-0812">Transmembrane</keyword>
<dbReference type="RefSeq" id="WP_103952351.1">
    <property type="nucleotide sequence ID" value="NZ_FNUL01000003.1"/>
</dbReference>
<feature type="transmembrane region" description="Helical" evidence="1">
    <location>
        <begin position="12"/>
        <end position="32"/>
    </location>
</feature>
<keyword evidence="1" id="KW-1133">Transmembrane helix</keyword>
<sequence length="280" mass="33032">MLQLELKRAFRNYRFAFVTIVNFIFALIALFYESKTELFMQFEKYKQSEIFNLYISKTKDIDSVMYVWPGALLSFTFNVVLYILPLLCVFPFALSYSKDIKTNYIDKILVKTSKKKYYLSKFIAVFISSGIVGIQFLLFSFIISALFFPIDTVFPTGRYLISNVSVLSNLFYEHTWLYLLIYFVYEFLFWGILSVICLGISCIENNIFMIAIAPFVLYFFINSLTLWILGKWEFSPKEIASLPNLRINTVPLLLCFWLICLLITIPYWVRCFKKDKILED</sequence>
<feature type="transmembrane region" description="Helical" evidence="1">
    <location>
        <begin position="176"/>
        <end position="200"/>
    </location>
</feature>
<proteinExistence type="predicted"/>
<evidence type="ECO:0000313" key="2">
    <source>
        <dbReference type="EMBL" id="SEF54828.1"/>
    </source>
</evidence>
<gene>
    <name evidence="2" type="ORF">SAMN05216537_103168</name>
</gene>
<organism evidence="2 3">
    <name type="scientific">Lachnospira multipara</name>
    <dbReference type="NCBI Taxonomy" id="28051"/>
    <lineage>
        <taxon>Bacteria</taxon>
        <taxon>Bacillati</taxon>
        <taxon>Bacillota</taxon>
        <taxon>Clostridia</taxon>
        <taxon>Lachnospirales</taxon>
        <taxon>Lachnospiraceae</taxon>
        <taxon>Lachnospira</taxon>
    </lineage>
</organism>
<protein>
    <recommendedName>
        <fullName evidence="4">ABC-2 family transporter protein</fullName>
    </recommendedName>
</protein>
<keyword evidence="3" id="KW-1185">Reference proteome</keyword>
<feature type="transmembrane region" description="Helical" evidence="1">
    <location>
        <begin position="249"/>
        <end position="269"/>
    </location>
</feature>
<reference evidence="2 3" key="1">
    <citation type="submission" date="2016-10" db="EMBL/GenBank/DDBJ databases">
        <authorList>
            <person name="de Groot N.N."/>
        </authorList>
    </citation>
    <scope>NUCLEOTIDE SEQUENCE [LARGE SCALE GENOMIC DNA]</scope>
    <source>
        <strain evidence="2 3">D15d</strain>
    </source>
</reference>
<feature type="transmembrane region" description="Helical" evidence="1">
    <location>
        <begin position="75"/>
        <end position="96"/>
    </location>
</feature>
<dbReference type="EMBL" id="FNUL01000003">
    <property type="protein sequence ID" value="SEF54828.1"/>
    <property type="molecule type" value="Genomic_DNA"/>
</dbReference>
<evidence type="ECO:0000256" key="1">
    <source>
        <dbReference type="SAM" id="Phobius"/>
    </source>
</evidence>